<evidence type="ECO:0000259" key="4">
    <source>
        <dbReference type="PROSITE" id="PS50043"/>
    </source>
</evidence>
<dbReference type="PROSITE" id="PS50043">
    <property type="entry name" value="HTH_LUXR_2"/>
    <property type="match status" value="1"/>
</dbReference>
<dbReference type="AlphaFoldDB" id="A0A2S5T4T3"/>
<evidence type="ECO:0000256" key="3">
    <source>
        <dbReference type="ARBA" id="ARBA00023163"/>
    </source>
</evidence>
<evidence type="ECO:0000256" key="2">
    <source>
        <dbReference type="ARBA" id="ARBA00023125"/>
    </source>
</evidence>
<keyword evidence="2" id="KW-0238">DNA-binding</keyword>
<comment type="caution">
    <text evidence="5">The sequence shown here is derived from an EMBL/GenBank/DDBJ whole genome shotgun (WGS) entry which is preliminary data.</text>
</comment>
<dbReference type="InterPro" id="IPR005143">
    <property type="entry name" value="TF_LuxR_autoind-bd_dom"/>
</dbReference>
<dbReference type="PANTHER" id="PTHR44688">
    <property type="entry name" value="DNA-BINDING TRANSCRIPTIONAL ACTIVATOR DEVR_DOSR"/>
    <property type="match status" value="1"/>
</dbReference>
<evidence type="ECO:0000313" key="6">
    <source>
        <dbReference type="EMBL" id="TCP05889.1"/>
    </source>
</evidence>
<dbReference type="InterPro" id="IPR036693">
    <property type="entry name" value="TF_LuxR_autoind-bd_dom_sf"/>
</dbReference>
<dbReference type="GO" id="GO:0003677">
    <property type="term" value="F:DNA binding"/>
    <property type="evidence" value="ECO:0007669"/>
    <property type="project" value="UniProtKB-KW"/>
</dbReference>
<dbReference type="EMBL" id="SLXF01000008">
    <property type="protein sequence ID" value="TCP05889.1"/>
    <property type="molecule type" value="Genomic_DNA"/>
</dbReference>
<evidence type="ECO:0000313" key="5">
    <source>
        <dbReference type="EMBL" id="PPE70004.1"/>
    </source>
</evidence>
<dbReference type="SUPFAM" id="SSF75516">
    <property type="entry name" value="Pheromone-binding domain of LuxR-like quorum-sensing transcription factors"/>
    <property type="match status" value="1"/>
</dbReference>
<dbReference type="PROSITE" id="PS00622">
    <property type="entry name" value="HTH_LUXR_1"/>
    <property type="match status" value="1"/>
</dbReference>
<dbReference type="Gene3D" id="3.30.450.80">
    <property type="entry name" value="Transcription factor LuxR-like, autoinducer-binding domain"/>
    <property type="match status" value="1"/>
</dbReference>
<dbReference type="OrthoDB" id="9774661at2"/>
<dbReference type="EMBL" id="PSNY01000008">
    <property type="protein sequence ID" value="PPE70004.1"/>
    <property type="molecule type" value="Genomic_DNA"/>
</dbReference>
<evidence type="ECO:0000313" key="7">
    <source>
        <dbReference type="Proteomes" id="UP000239406"/>
    </source>
</evidence>
<dbReference type="GO" id="GO:0006355">
    <property type="term" value="P:regulation of DNA-templated transcription"/>
    <property type="evidence" value="ECO:0007669"/>
    <property type="project" value="InterPro"/>
</dbReference>
<feature type="domain" description="HTH luxR-type" evidence="4">
    <location>
        <begin position="169"/>
        <end position="234"/>
    </location>
</feature>
<dbReference type="Gene3D" id="1.10.10.10">
    <property type="entry name" value="Winged helix-like DNA-binding domain superfamily/Winged helix DNA-binding domain"/>
    <property type="match status" value="1"/>
</dbReference>
<keyword evidence="1" id="KW-0805">Transcription regulation</keyword>
<evidence type="ECO:0000313" key="8">
    <source>
        <dbReference type="Proteomes" id="UP000294772"/>
    </source>
</evidence>
<protein>
    <submittedName>
        <fullName evidence="5">LuxR family transcriptional regulator</fullName>
    </submittedName>
</protein>
<evidence type="ECO:0000256" key="1">
    <source>
        <dbReference type="ARBA" id="ARBA00023015"/>
    </source>
</evidence>
<dbReference type="Proteomes" id="UP000294772">
    <property type="component" value="Unassembled WGS sequence"/>
</dbReference>
<dbReference type="Proteomes" id="UP000239406">
    <property type="component" value="Unassembled WGS sequence"/>
</dbReference>
<reference evidence="5 7" key="1">
    <citation type="submission" date="2018-02" db="EMBL/GenBank/DDBJ databases">
        <title>Reclassifiation of [Polyangium] brachysporum DSM 7029 as Guopingzhaonella breviflexa gen. nov., sp. nov., a member of the family Comamonadaceae.</title>
        <authorList>
            <person name="Tang B."/>
        </authorList>
    </citation>
    <scope>NUCLEOTIDE SEQUENCE [LARGE SCALE GENOMIC DNA]</scope>
    <source>
        <strain evidence="5 7">DSM 15344</strain>
    </source>
</reference>
<keyword evidence="7" id="KW-1185">Reference proteome</keyword>
<dbReference type="Pfam" id="PF00196">
    <property type="entry name" value="GerE"/>
    <property type="match status" value="1"/>
</dbReference>
<dbReference type="InterPro" id="IPR000792">
    <property type="entry name" value="Tscrpt_reg_LuxR_C"/>
</dbReference>
<dbReference type="PANTHER" id="PTHR44688:SF16">
    <property type="entry name" value="DNA-BINDING TRANSCRIPTIONAL ACTIVATOR DEVR_DOSR"/>
    <property type="match status" value="1"/>
</dbReference>
<sequence>MKAWQEEDIQSLLTASSEKELFARLSEAARDLGFEYCAYGMKVALPLSNPRVTMFNNYPEAWQKRYQEMGYLAIDPTVRRAARSAGPVLWSECMPASTLEFWEDAHAHGLKVGLALPMRDHQGLSSLLTLSRSKDEITRSELAARRAQMYWLTEVAHLGMTQWLASKLMPEIDVRLSDREAEVLRWTGDGKTSNDVADILGISERTVNFHINNAMLKLGASNKTAAVLRAAVLGLL</sequence>
<gene>
    <name evidence="5" type="ORF">C1702_09100</name>
    <name evidence="6" type="ORF">EV676_108122</name>
</gene>
<dbReference type="SMART" id="SM00421">
    <property type="entry name" value="HTH_LUXR"/>
    <property type="match status" value="1"/>
</dbReference>
<reference evidence="6 8" key="2">
    <citation type="submission" date="2019-03" db="EMBL/GenBank/DDBJ databases">
        <title>Genomic Encyclopedia of Type Strains, Phase IV (KMG-IV): sequencing the most valuable type-strain genomes for metagenomic binning, comparative biology and taxonomic classification.</title>
        <authorList>
            <person name="Goeker M."/>
        </authorList>
    </citation>
    <scope>NUCLEOTIDE SEQUENCE [LARGE SCALE GENOMIC DNA]</scope>
    <source>
        <strain evidence="6 8">DSM 15264</strain>
    </source>
</reference>
<dbReference type="InterPro" id="IPR016032">
    <property type="entry name" value="Sig_transdc_resp-reg_C-effctor"/>
</dbReference>
<dbReference type="PRINTS" id="PR00038">
    <property type="entry name" value="HTHLUXR"/>
</dbReference>
<dbReference type="CDD" id="cd06170">
    <property type="entry name" value="LuxR_C_like"/>
    <property type="match status" value="1"/>
</dbReference>
<dbReference type="SUPFAM" id="SSF46894">
    <property type="entry name" value="C-terminal effector domain of the bipartite response regulators"/>
    <property type="match status" value="1"/>
</dbReference>
<dbReference type="InterPro" id="IPR036388">
    <property type="entry name" value="WH-like_DNA-bd_sf"/>
</dbReference>
<proteinExistence type="predicted"/>
<dbReference type="Pfam" id="PF03472">
    <property type="entry name" value="Autoind_bind"/>
    <property type="match status" value="1"/>
</dbReference>
<dbReference type="RefSeq" id="WP_104357369.1">
    <property type="nucleotide sequence ID" value="NZ_CP064338.1"/>
</dbReference>
<keyword evidence="3" id="KW-0804">Transcription</keyword>
<accession>A0A2S5T4T3</accession>
<name>A0A2S5T4T3_9BURK</name>
<organism evidence="5 7">
    <name type="scientific">Caldimonas thermodepolymerans</name>
    <dbReference type="NCBI Taxonomy" id="215580"/>
    <lineage>
        <taxon>Bacteria</taxon>
        <taxon>Pseudomonadati</taxon>
        <taxon>Pseudomonadota</taxon>
        <taxon>Betaproteobacteria</taxon>
        <taxon>Burkholderiales</taxon>
        <taxon>Sphaerotilaceae</taxon>
        <taxon>Caldimonas</taxon>
    </lineage>
</organism>